<gene>
    <name evidence="2" type="ORF">UFOPK1824_00417</name>
    <name evidence="3" type="ORF">UFOPK2340_00374</name>
</gene>
<feature type="transmembrane region" description="Helical" evidence="1">
    <location>
        <begin position="16"/>
        <end position="34"/>
    </location>
</feature>
<keyword evidence="1" id="KW-0472">Membrane</keyword>
<organism evidence="3">
    <name type="scientific">freshwater metagenome</name>
    <dbReference type="NCBI Taxonomy" id="449393"/>
    <lineage>
        <taxon>unclassified sequences</taxon>
        <taxon>metagenomes</taxon>
        <taxon>ecological metagenomes</taxon>
    </lineage>
</organism>
<reference evidence="3" key="1">
    <citation type="submission" date="2020-05" db="EMBL/GenBank/DDBJ databases">
        <authorList>
            <person name="Chiriac C."/>
            <person name="Salcher M."/>
            <person name="Ghai R."/>
            <person name="Kavagutti S V."/>
        </authorList>
    </citation>
    <scope>NUCLEOTIDE SEQUENCE</scope>
</reference>
<keyword evidence="1" id="KW-1133">Transmembrane helix</keyword>
<dbReference type="EMBL" id="CAEZXC010000014">
    <property type="protein sequence ID" value="CAB4670135.1"/>
    <property type="molecule type" value="Genomic_DNA"/>
</dbReference>
<sequence length="39" mass="4412">MIIASEQLRELPVPPYAFGIGAFVVFALFLYLVLRLDND</sequence>
<evidence type="ECO:0000313" key="3">
    <source>
        <dbReference type="EMBL" id="CAB4670135.1"/>
    </source>
</evidence>
<name>A0A6J6MBK5_9ZZZZ</name>
<dbReference type="EMBL" id="CAEZUM010000018">
    <property type="protein sequence ID" value="CAB4596884.1"/>
    <property type="molecule type" value="Genomic_DNA"/>
</dbReference>
<evidence type="ECO:0000313" key="2">
    <source>
        <dbReference type="EMBL" id="CAB4596884.1"/>
    </source>
</evidence>
<proteinExistence type="predicted"/>
<protein>
    <submittedName>
        <fullName evidence="3">Unannotated protein</fullName>
    </submittedName>
</protein>
<evidence type="ECO:0000256" key="1">
    <source>
        <dbReference type="SAM" id="Phobius"/>
    </source>
</evidence>
<accession>A0A6J6MBK5</accession>
<keyword evidence="1" id="KW-0812">Transmembrane</keyword>
<dbReference type="AlphaFoldDB" id="A0A6J6MBK5"/>